<evidence type="ECO:0000313" key="2">
    <source>
        <dbReference type="EMBL" id="TYC98790.1"/>
    </source>
</evidence>
<comment type="caution">
    <text evidence="2">The sequence shown here is derived from an EMBL/GenBank/DDBJ whole genome shotgun (WGS) entry which is preliminary data.</text>
</comment>
<dbReference type="Proteomes" id="UP000323410">
    <property type="component" value="Unassembled WGS sequence"/>
</dbReference>
<dbReference type="Pfam" id="PF00196">
    <property type="entry name" value="GerE"/>
    <property type="match status" value="1"/>
</dbReference>
<keyword evidence="3" id="KW-1185">Reference proteome</keyword>
<evidence type="ECO:0000313" key="3">
    <source>
        <dbReference type="Proteomes" id="UP000323410"/>
    </source>
</evidence>
<organism evidence="2 3">
    <name type="scientific">Arthrobacter echini</name>
    <dbReference type="NCBI Taxonomy" id="1529066"/>
    <lineage>
        <taxon>Bacteria</taxon>
        <taxon>Bacillati</taxon>
        <taxon>Actinomycetota</taxon>
        <taxon>Actinomycetes</taxon>
        <taxon>Micrococcales</taxon>
        <taxon>Micrococcaceae</taxon>
        <taxon>Arthrobacter</taxon>
    </lineage>
</organism>
<gene>
    <name evidence="2" type="ORF">FQ377_07160</name>
</gene>
<dbReference type="SUPFAM" id="SSF46894">
    <property type="entry name" value="C-terminal effector domain of the bipartite response regulators"/>
    <property type="match status" value="1"/>
</dbReference>
<dbReference type="GO" id="GO:0006355">
    <property type="term" value="P:regulation of DNA-templated transcription"/>
    <property type="evidence" value="ECO:0007669"/>
    <property type="project" value="InterPro"/>
</dbReference>
<accession>A0A5D0XR63</accession>
<dbReference type="EMBL" id="VSLD01000003">
    <property type="protein sequence ID" value="TYC98790.1"/>
    <property type="molecule type" value="Genomic_DNA"/>
</dbReference>
<dbReference type="InterPro" id="IPR000792">
    <property type="entry name" value="Tscrpt_reg_LuxR_C"/>
</dbReference>
<evidence type="ECO:0000259" key="1">
    <source>
        <dbReference type="SMART" id="SM00421"/>
    </source>
</evidence>
<proteinExistence type="predicted"/>
<reference evidence="2 3" key="1">
    <citation type="submission" date="2019-08" db="EMBL/GenBank/DDBJ databases">
        <title>Genone of Arthrobacter echini P9.</title>
        <authorList>
            <person name="Bowman J.P."/>
        </authorList>
    </citation>
    <scope>NUCLEOTIDE SEQUENCE [LARGE SCALE GENOMIC DNA]</scope>
    <source>
        <strain evidence="2 3">P9</strain>
    </source>
</reference>
<dbReference type="AlphaFoldDB" id="A0A5D0XR63"/>
<feature type="domain" description="HTH luxR-type" evidence="1">
    <location>
        <begin position="16"/>
        <end position="73"/>
    </location>
</feature>
<dbReference type="InterPro" id="IPR016032">
    <property type="entry name" value="Sig_transdc_resp-reg_C-effctor"/>
</dbReference>
<name>A0A5D0XR63_9MICC</name>
<dbReference type="RefSeq" id="WP_148600574.1">
    <property type="nucleotide sequence ID" value="NZ_VSLD01000003.1"/>
</dbReference>
<dbReference type="PRINTS" id="PR00038">
    <property type="entry name" value="HTHLUXR"/>
</dbReference>
<dbReference type="Gene3D" id="1.10.10.10">
    <property type="entry name" value="Winged helix-like DNA-binding domain superfamily/Winged helix DNA-binding domain"/>
    <property type="match status" value="1"/>
</dbReference>
<dbReference type="GO" id="GO:0003677">
    <property type="term" value="F:DNA binding"/>
    <property type="evidence" value="ECO:0007669"/>
    <property type="project" value="InterPro"/>
</dbReference>
<sequence length="127" mass="14189">MFSRLTETRGHDAVNADRLTAHEVEVRELLAEGLADKRIATRFAISVETAEKHVGAMLRETGARNRTMLVGVRRPSSAYVLRRRQHARQVYDSEDNYVDPAAVASRMNRAVSCGWSQCGKCPQSSKT</sequence>
<dbReference type="SMART" id="SM00421">
    <property type="entry name" value="HTH_LUXR"/>
    <property type="match status" value="1"/>
</dbReference>
<dbReference type="OrthoDB" id="144293at2"/>
<dbReference type="InterPro" id="IPR036388">
    <property type="entry name" value="WH-like_DNA-bd_sf"/>
</dbReference>
<protein>
    <submittedName>
        <fullName evidence="2">Helix-turn-helix transcriptional regulator</fullName>
    </submittedName>
</protein>